<reference evidence="1" key="1">
    <citation type="submission" date="2014-11" db="EMBL/GenBank/DDBJ databases">
        <authorList>
            <person name="Amaro Gonzalez C."/>
        </authorList>
    </citation>
    <scope>NUCLEOTIDE SEQUENCE</scope>
</reference>
<dbReference type="AlphaFoldDB" id="A0A0E9QF55"/>
<organism evidence="1">
    <name type="scientific">Anguilla anguilla</name>
    <name type="common">European freshwater eel</name>
    <name type="synonym">Muraena anguilla</name>
    <dbReference type="NCBI Taxonomy" id="7936"/>
    <lineage>
        <taxon>Eukaryota</taxon>
        <taxon>Metazoa</taxon>
        <taxon>Chordata</taxon>
        <taxon>Craniata</taxon>
        <taxon>Vertebrata</taxon>
        <taxon>Euteleostomi</taxon>
        <taxon>Actinopterygii</taxon>
        <taxon>Neopterygii</taxon>
        <taxon>Teleostei</taxon>
        <taxon>Anguilliformes</taxon>
        <taxon>Anguillidae</taxon>
        <taxon>Anguilla</taxon>
    </lineage>
</organism>
<reference evidence="1" key="2">
    <citation type="journal article" date="2015" name="Fish Shellfish Immunol.">
        <title>Early steps in the European eel (Anguilla anguilla)-Vibrio vulnificus interaction in the gills: Role of the RtxA13 toxin.</title>
        <authorList>
            <person name="Callol A."/>
            <person name="Pajuelo D."/>
            <person name="Ebbesson L."/>
            <person name="Teles M."/>
            <person name="MacKenzie S."/>
            <person name="Amaro C."/>
        </authorList>
    </citation>
    <scope>NUCLEOTIDE SEQUENCE</scope>
</reference>
<accession>A0A0E9QF55</accession>
<proteinExistence type="predicted"/>
<protein>
    <submittedName>
        <fullName evidence="1">Uncharacterized protein</fullName>
    </submittedName>
</protein>
<name>A0A0E9QF55_ANGAN</name>
<dbReference type="EMBL" id="GBXM01093622">
    <property type="protein sequence ID" value="JAH14955.1"/>
    <property type="molecule type" value="Transcribed_RNA"/>
</dbReference>
<evidence type="ECO:0000313" key="1">
    <source>
        <dbReference type="EMBL" id="JAH14955.1"/>
    </source>
</evidence>
<sequence>MTSTKQSLKSTTQATFNIESAEDSRCQNTSCSGAALTLPRVLPQSPRDQSPIGPALPAVTIPLLQFCRTKSNTTAYLTLQWSTVQQPLFQIYLCAVYILKD</sequence>